<dbReference type="Pfam" id="PF01844">
    <property type="entry name" value="HNH"/>
    <property type="match status" value="1"/>
</dbReference>
<dbReference type="InterPro" id="IPR003615">
    <property type="entry name" value="HNH_nuc"/>
</dbReference>
<dbReference type="EMBL" id="CP157675">
    <property type="protein sequence ID" value="XBP71937.1"/>
    <property type="molecule type" value="Genomic_DNA"/>
</dbReference>
<reference evidence="2" key="1">
    <citation type="submission" date="2024-05" db="EMBL/GenBank/DDBJ databases">
        <authorList>
            <person name="Bunk B."/>
            <person name="Swiderski J."/>
            <person name="Sproer C."/>
            <person name="Thiel V."/>
        </authorList>
    </citation>
    <scope>NUCLEOTIDE SEQUENCE</scope>
    <source>
        <strain evidence="2">DSM 17735</strain>
    </source>
</reference>
<proteinExistence type="predicted"/>
<organism evidence="2">
    <name type="scientific">Polaromonas hydrogenivorans</name>
    <dbReference type="NCBI Taxonomy" id="335476"/>
    <lineage>
        <taxon>Bacteria</taxon>
        <taxon>Pseudomonadati</taxon>
        <taxon>Pseudomonadota</taxon>
        <taxon>Betaproteobacteria</taxon>
        <taxon>Burkholderiales</taxon>
        <taxon>Comamonadaceae</taxon>
        <taxon>Polaromonas</taxon>
    </lineage>
</organism>
<dbReference type="GO" id="GO:0003676">
    <property type="term" value="F:nucleic acid binding"/>
    <property type="evidence" value="ECO:0007669"/>
    <property type="project" value="InterPro"/>
</dbReference>
<feature type="domain" description="HNH" evidence="1">
    <location>
        <begin position="51"/>
        <end position="98"/>
    </location>
</feature>
<dbReference type="InterPro" id="IPR002711">
    <property type="entry name" value="HNH"/>
</dbReference>
<name>A0AAU7LW37_9BURK</name>
<sequence>MIKIDYIDSIKTYIDEYDKTDHQIWNKTEGKIVEVRNTIRKHYLKEQSYCCAYCKIEKKETHGLTWDIEHILPKSLFPEYLFEPENLAIACKECNNPKDATNVLTNQSKKPIKYPSRSNDYSIVHPHFDKHHEHFEIIVIGKKRIYRILNEHKASQTYIACNLSRFDYKFAEWECFDSAIANEFSAFLDKCPPDANPAEIKRMLGHMKFVNK</sequence>
<gene>
    <name evidence="2" type="ORF">ABLV49_09135</name>
</gene>
<dbReference type="RefSeq" id="WP_349281273.1">
    <property type="nucleotide sequence ID" value="NZ_CBCSCU010000002.1"/>
</dbReference>
<keyword evidence="2" id="KW-0255">Endonuclease</keyword>
<dbReference type="AlphaFoldDB" id="A0AAU7LW37"/>
<dbReference type="GO" id="GO:0004519">
    <property type="term" value="F:endonuclease activity"/>
    <property type="evidence" value="ECO:0007669"/>
    <property type="project" value="UniProtKB-KW"/>
</dbReference>
<evidence type="ECO:0000259" key="1">
    <source>
        <dbReference type="Pfam" id="PF01844"/>
    </source>
</evidence>
<evidence type="ECO:0000313" key="2">
    <source>
        <dbReference type="EMBL" id="XBP71937.1"/>
    </source>
</evidence>
<keyword evidence="2" id="KW-0378">Hydrolase</keyword>
<protein>
    <submittedName>
        <fullName evidence="2">HNH endonuclease</fullName>
    </submittedName>
</protein>
<dbReference type="GO" id="GO:0008270">
    <property type="term" value="F:zinc ion binding"/>
    <property type="evidence" value="ECO:0007669"/>
    <property type="project" value="InterPro"/>
</dbReference>
<dbReference type="Gene3D" id="1.10.30.50">
    <property type="match status" value="1"/>
</dbReference>
<accession>A0AAU7LW37</accession>
<keyword evidence="2" id="KW-0540">Nuclease</keyword>
<dbReference type="CDD" id="cd00085">
    <property type="entry name" value="HNHc"/>
    <property type="match status" value="1"/>
</dbReference>